<dbReference type="InterPro" id="IPR015089">
    <property type="entry name" value="UQCR"/>
</dbReference>
<reference evidence="2 3" key="1">
    <citation type="journal article" date="2021" name="Elife">
        <title>Chloroplast acquisition without the gene transfer in kleptoplastic sea slugs, Plakobranchus ocellatus.</title>
        <authorList>
            <person name="Maeda T."/>
            <person name="Takahashi S."/>
            <person name="Yoshida T."/>
            <person name="Shimamura S."/>
            <person name="Takaki Y."/>
            <person name="Nagai Y."/>
            <person name="Toyoda A."/>
            <person name="Suzuki Y."/>
            <person name="Arimoto A."/>
            <person name="Ishii H."/>
            <person name="Satoh N."/>
            <person name="Nishiyama T."/>
            <person name="Hasebe M."/>
            <person name="Maruyama T."/>
            <person name="Minagawa J."/>
            <person name="Obokata J."/>
            <person name="Shigenobu S."/>
        </authorList>
    </citation>
    <scope>NUCLEOTIDE SEQUENCE [LARGE SCALE GENOMIC DNA]</scope>
</reference>
<dbReference type="Proteomes" id="UP000735302">
    <property type="component" value="Unassembled WGS sequence"/>
</dbReference>
<keyword evidence="1" id="KW-0812">Transmembrane</keyword>
<dbReference type="SUPFAM" id="SSF81518">
    <property type="entry name" value="Subunit XI (6.4 kDa protein) of cytochrome bc1 complex (Ubiquinol-cytochrome c reductase)"/>
    <property type="match status" value="1"/>
</dbReference>
<keyword evidence="1" id="KW-1133">Transmembrane helix</keyword>
<keyword evidence="3" id="KW-1185">Reference proteome</keyword>
<accession>A0AAV4CK31</accession>
<dbReference type="Gene3D" id="1.20.5.220">
    <property type="match status" value="1"/>
</dbReference>
<evidence type="ECO:0008006" key="4">
    <source>
        <dbReference type="Google" id="ProtNLM"/>
    </source>
</evidence>
<sequence length="150" mass="16571">MDCVTLFHGLIKVARLSQVITGAWSQAYCMAGCSNIPNMFATTPLSGRHRISSREIATYPVGRPVIISQSSNIPVTSKLRTEIAHNMSTMVSNDLSRIMKFTSRLSKNWGFSLAIYGAAAVTVGLYITDWKVTNTKIPYYGKKFDDEGNI</sequence>
<dbReference type="AlphaFoldDB" id="A0AAV4CK31"/>
<dbReference type="Pfam" id="PF08997">
    <property type="entry name" value="UCR_6-4kD"/>
    <property type="match status" value="1"/>
</dbReference>
<dbReference type="EMBL" id="BLXT01006766">
    <property type="protein sequence ID" value="GFO33276.1"/>
    <property type="molecule type" value="Genomic_DNA"/>
</dbReference>
<keyword evidence="1" id="KW-0472">Membrane</keyword>
<dbReference type="InterPro" id="IPR029027">
    <property type="entry name" value="Single_a-helix_sf"/>
</dbReference>
<gene>
    <name evidence="2" type="ORF">PoB_005978100</name>
</gene>
<feature type="transmembrane region" description="Helical" evidence="1">
    <location>
        <begin position="109"/>
        <end position="128"/>
    </location>
</feature>
<comment type="caution">
    <text evidence="2">The sequence shown here is derived from an EMBL/GenBank/DDBJ whole genome shotgun (WGS) entry which is preliminary data.</text>
</comment>
<name>A0AAV4CK31_9GAST</name>
<evidence type="ECO:0000313" key="2">
    <source>
        <dbReference type="EMBL" id="GFO33276.1"/>
    </source>
</evidence>
<protein>
    <recommendedName>
        <fullName evidence="4">Deltamethrin resistance protein prag01 domain-containing protein</fullName>
    </recommendedName>
</protein>
<evidence type="ECO:0000256" key="1">
    <source>
        <dbReference type="SAM" id="Phobius"/>
    </source>
</evidence>
<organism evidence="2 3">
    <name type="scientific">Plakobranchus ocellatus</name>
    <dbReference type="NCBI Taxonomy" id="259542"/>
    <lineage>
        <taxon>Eukaryota</taxon>
        <taxon>Metazoa</taxon>
        <taxon>Spiralia</taxon>
        <taxon>Lophotrochozoa</taxon>
        <taxon>Mollusca</taxon>
        <taxon>Gastropoda</taxon>
        <taxon>Heterobranchia</taxon>
        <taxon>Euthyneura</taxon>
        <taxon>Panpulmonata</taxon>
        <taxon>Sacoglossa</taxon>
        <taxon>Placobranchoidea</taxon>
        <taxon>Plakobranchidae</taxon>
        <taxon>Plakobranchus</taxon>
    </lineage>
</organism>
<dbReference type="GO" id="GO:0006122">
    <property type="term" value="P:mitochondrial electron transport, ubiquinol to cytochrome c"/>
    <property type="evidence" value="ECO:0007669"/>
    <property type="project" value="InterPro"/>
</dbReference>
<dbReference type="GO" id="GO:0005739">
    <property type="term" value="C:mitochondrion"/>
    <property type="evidence" value="ECO:0007669"/>
    <property type="project" value="GOC"/>
</dbReference>
<proteinExistence type="predicted"/>
<evidence type="ECO:0000313" key="3">
    <source>
        <dbReference type="Proteomes" id="UP000735302"/>
    </source>
</evidence>